<dbReference type="EMBL" id="VIVQ01000001">
    <property type="protein sequence ID" value="TWE12708.1"/>
    <property type="molecule type" value="Genomic_DNA"/>
</dbReference>
<sequence>MTSAASDRELVCSAKDCGQRAVHGLVWRNPRIHTDDRRKIWLACDAHRESLSQFLSMRGFPLTVVGVDELD</sequence>
<evidence type="ECO:0008006" key="3">
    <source>
        <dbReference type="Google" id="ProtNLM"/>
    </source>
</evidence>
<gene>
    <name evidence="1" type="ORF">BKA23_1524</name>
</gene>
<proteinExistence type="predicted"/>
<keyword evidence="2" id="KW-1185">Reference proteome</keyword>
<protein>
    <recommendedName>
        <fullName evidence="3">Acetone carboxylase</fullName>
    </recommendedName>
</protein>
<dbReference type="OrthoDB" id="5193525at2"/>
<name>A0A561EAS4_9MICO</name>
<dbReference type="Proteomes" id="UP000318297">
    <property type="component" value="Unassembled WGS sequence"/>
</dbReference>
<organism evidence="1 2">
    <name type="scientific">Rudaeicoccus suwonensis</name>
    <dbReference type="NCBI Taxonomy" id="657409"/>
    <lineage>
        <taxon>Bacteria</taxon>
        <taxon>Bacillati</taxon>
        <taxon>Actinomycetota</taxon>
        <taxon>Actinomycetes</taxon>
        <taxon>Micrococcales</taxon>
        <taxon>Dermacoccaceae</taxon>
        <taxon>Rudaeicoccus</taxon>
    </lineage>
</organism>
<reference evidence="1 2" key="1">
    <citation type="submission" date="2019-06" db="EMBL/GenBank/DDBJ databases">
        <title>Sequencing the genomes of 1000 actinobacteria strains.</title>
        <authorList>
            <person name="Klenk H.-P."/>
        </authorList>
    </citation>
    <scope>NUCLEOTIDE SEQUENCE [LARGE SCALE GENOMIC DNA]</scope>
    <source>
        <strain evidence="1 2">DSM 19560</strain>
    </source>
</reference>
<accession>A0A561EAS4</accession>
<evidence type="ECO:0000313" key="1">
    <source>
        <dbReference type="EMBL" id="TWE12708.1"/>
    </source>
</evidence>
<dbReference type="AlphaFoldDB" id="A0A561EAS4"/>
<comment type="caution">
    <text evidence="1">The sequence shown here is derived from an EMBL/GenBank/DDBJ whole genome shotgun (WGS) entry which is preliminary data.</text>
</comment>
<evidence type="ECO:0000313" key="2">
    <source>
        <dbReference type="Proteomes" id="UP000318297"/>
    </source>
</evidence>
<dbReference type="RefSeq" id="WP_145226900.1">
    <property type="nucleotide sequence ID" value="NZ_VIVQ01000001.1"/>
</dbReference>